<dbReference type="Pfam" id="PF03389">
    <property type="entry name" value="MobA_MobL"/>
    <property type="match status" value="1"/>
</dbReference>
<feature type="compositionally biased region" description="Basic and acidic residues" evidence="3">
    <location>
        <begin position="579"/>
        <end position="599"/>
    </location>
</feature>
<evidence type="ECO:0000313" key="6">
    <source>
        <dbReference type="Proteomes" id="UP001296873"/>
    </source>
</evidence>
<feature type="region of interest" description="Disordered" evidence="3">
    <location>
        <begin position="690"/>
        <end position="712"/>
    </location>
</feature>
<comment type="caution">
    <text evidence="5">The sequence shown here is derived from an EMBL/GenBank/DDBJ whole genome shotgun (WGS) entry which is preliminary data.</text>
</comment>
<evidence type="ECO:0000256" key="3">
    <source>
        <dbReference type="SAM" id="MobiDB-lite"/>
    </source>
</evidence>
<proteinExistence type="inferred from homology"/>
<keyword evidence="6" id="KW-1185">Reference proteome</keyword>
<accession>A0ABS1DA07</accession>
<sequence>MLQEQLDRLGQLQREVDQAVQRTAERRSASRGLRQALLARGRYARRPTYAAPAIQSSRPTSDRGQTFHFAHTFISKRNSQAVGYRDQTSAAAHQSYMERPGVAELAESEVGERHVVSFGNLGETKNERAEFWRKVEQSEGRKARVQCRLILELPHELDTAGRERIIRDFCQEFEDRSFPYWAVVHAPSKHNDRRNYHCHIAYFDRPARRMEDNRWDFEITEEKRWANRKVATVRPHKQPKLPDASGPKWIRALRASFAQAANREFERAGVTRRYDPRSYRESGISKQPTRHLGNKIAYAESLGIDTKLGRVNAEREMDYQLSAGTLRYVEDAARMERILDTRGTGDAPEDAFSDDLVQLCQRYRDLSAQAAKFEKRRAVHALASDAVGRRLDVRLNFLSDEADRLITNPPRGDDAAALDIASALFEEKLLVMSAHSDVAPFRERCTEISHTAADRVRALGEGRRQTLLQISGIAPWIATEIGPVQADTAVQKDADPQPIGIIDLGDDILDDAAVDQAIASRRGQTNAEELPTAAPDLGHTEALEELFAELEDGAGSDPVTEPRPHAPDRAAHHSGTIPADDRIADSGNRTDEPAATREEWIEDPAPSSDRHADPFPGALSLRTPASTEEIAELEGRLSGYTNAELRYAAFATRDASELHEDGRAAARHGAALRVVVDLADRRGLDLETGRHDPAIARDPALARQHTDQAGDDVVARLRQMQQRRHRAR</sequence>
<keyword evidence="2" id="KW-0184">Conjugation</keyword>
<evidence type="ECO:0000259" key="4">
    <source>
        <dbReference type="Pfam" id="PF03389"/>
    </source>
</evidence>
<dbReference type="InterPro" id="IPR005053">
    <property type="entry name" value="MobA_MobL"/>
</dbReference>
<name>A0ABS1DA07_9PROT</name>
<evidence type="ECO:0000313" key="5">
    <source>
        <dbReference type="EMBL" id="MBK1666947.1"/>
    </source>
</evidence>
<comment type="similarity">
    <text evidence="1">Belongs to the MobA/MobL family.</text>
</comment>
<feature type="region of interest" description="Disordered" evidence="3">
    <location>
        <begin position="553"/>
        <end position="624"/>
    </location>
</feature>
<feature type="domain" description="MobA/MobL protein" evidence="4">
    <location>
        <begin position="109"/>
        <end position="297"/>
    </location>
</feature>
<organism evidence="5 6">
    <name type="scientific">Rhodovibrio sodomensis</name>
    <dbReference type="NCBI Taxonomy" id="1088"/>
    <lineage>
        <taxon>Bacteria</taxon>
        <taxon>Pseudomonadati</taxon>
        <taxon>Pseudomonadota</taxon>
        <taxon>Alphaproteobacteria</taxon>
        <taxon>Rhodospirillales</taxon>
        <taxon>Rhodovibrionaceae</taxon>
        <taxon>Rhodovibrio</taxon>
    </lineage>
</organism>
<gene>
    <name evidence="5" type="ORF">CKO28_02675</name>
</gene>
<dbReference type="EMBL" id="NRRL01000003">
    <property type="protein sequence ID" value="MBK1666947.1"/>
    <property type="molecule type" value="Genomic_DNA"/>
</dbReference>
<dbReference type="Gene3D" id="3.30.930.30">
    <property type="match status" value="1"/>
</dbReference>
<protein>
    <recommendedName>
        <fullName evidence="4">MobA/MobL protein domain-containing protein</fullName>
    </recommendedName>
</protein>
<feature type="compositionally biased region" description="Basic and acidic residues" evidence="3">
    <location>
        <begin position="560"/>
        <end position="571"/>
    </location>
</feature>
<evidence type="ECO:0000256" key="2">
    <source>
        <dbReference type="ARBA" id="ARBA00022971"/>
    </source>
</evidence>
<reference evidence="5 6" key="1">
    <citation type="journal article" date="2020" name="Microorganisms">
        <title>Osmotic Adaptation and Compatible Solute Biosynthesis of Phototrophic Bacteria as Revealed from Genome Analyses.</title>
        <authorList>
            <person name="Imhoff J.F."/>
            <person name="Rahn T."/>
            <person name="Kunzel S."/>
            <person name="Keller A."/>
            <person name="Neulinger S.C."/>
        </authorList>
    </citation>
    <scope>NUCLEOTIDE SEQUENCE [LARGE SCALE GENOMIC DNA]</scope>
    <source>
        <strain evidence="5 6">DSM 9895</strain>
    </source>
</reference>
<dbReference type="Proteomes" id="UP001296873">
    <property type="component" value="Unassembled WGS sequence"/>
</dbReference>
<dbReference type="RefSeq" id="WP_200339005.1">
    <property type="nucleotide sequence ID" value="NZ_NRRL01000003.1"/>
</dbReference>
<evidence type="ECO:0000256" key="1">
    <source>
        <dbReference type="ARBA" id="ARBA00010873"/>
    </source>
</evidence>